<evidence type="ECO:0000313" key="4">
    <source>
        <dbReference type="Proteomes" id="UP000243591"/>
    </source>
</evidence>
<dbReference type="KEGG" id="bths:CNY62_01135"/>
<dbReference type="Proteomes" id="UP000243591">
    <property type="component" value="Chromosome"/>
</dbReference>
<dbReference type="SUPFAM" id="SSF160631">
    <property type="entry name" value="SMI1/KNR4-like"/>
    <property type="match status" value="1"/>
</dbReference>
<feature type="domain" description="Knr4/Smi1-like" evidence="1">
    <location>
        <begin position="27"/>
        <end position="159"/>
    </location>
</feature>
<dbReference type="STRING" id="2756.BFR44_02380"/>
<keyword evidence="4" id="KW-1185">Reference proteome</keyword>
<sequence>MQPILGSAIEEFIEISEDADIKLTSRKATKEELKMLESELPVKLPQWYRDLIGDYPIINLEVKWNVETTNPSYSGETAIEFFEPQYIIEETMEEFPGIDLVHLNYICIGSEPAGTGDNYYIRLDDEDPTLYQFPIPIGSDETEPLLERRIQIAEHISDVFREAIKTIQ</sequence>
<dbReference type="Proteomes" id="UP000270190">
    <property type="component" value="Unassembled WGS sequence"/>
</dbReference>
<reference evidence="5" key="3">
    <citation type="submission" date="2018-04" db="EMBL/GenBank/DDBJ databases">
        <authorList>
            <person name="Illikoud N."/>
        </authorList>
    </citation>
    <scope>NUCLEOTIDE SEQUENCE [LARGE SCALE GENOMIC DNA]</scope>
</reference>
<dbReference type="InterPro" id="IPR018958">
    <property type="entry name" value="Knr4/Smi1-like_dom"/>
</dbReference>
<dbReference type="InterPro" id="IPR037883">
    <property type="entry name" value="Knr4/Smi1-like_sf"/>
</dbReference>
<dbReference type="Gene3D" id="3.40.1580.10">
    <property type="entry name" value="SMI1/KNR4-like"/>
    <property type="match status" value="1"/>
</dbReference>
<gene>
    <name evidence="3" type="ORF">BTBSAS_20218</name>
    <name evidence="2" type="ORF">CNY62_01135</name>
</gene>
<reference evidence="2 4" key="1">
    <citation type="submission" date="2017-09" db="EMBL/GenBank/DDBJ databases">
        <title>Complete Genome Sequences of Two Strains of the Meat Spoilage Bacterium Brochothrix thermosphacta Isolated from Ground Chicken.</title>
        <authorList>
            <person name="Paoli G.C."/>
            <person name="Wijey C."/>
            <person name="Chen C.-Y."/>
            <person name="Nguyen L."/>
            <person name="Yan X."/>
            <person name="Irwin P.L."/>
        </authorList>
    </citation>
    <scope>NUCLEOTIDE SEQUENCE [LARGE SCALE GENOMIC DNA]</scope>
    <source>
        <strain evidence="2 4">BI</strain>
    </source>
</reference>
<dbReference type="Pfam" id="PF09346">
    <property type="entry name" value="SMI1_KNR4"/>
    <property type="match status" value="1"/>
</dbReference>
<dbReference type="GeneID" id="66538276"/>
<proteinExistence type="predicted"/>
<organism evidence="2 4">
    <name type="scientific">Brochothrix thermosphacta</name>
    <name type="common">Microbacterium thermosphactum</name>
    <dbReference type="NCBI Taxonomy" id="2756"/>
    <lineage>
        <taxon>Bacteria</taxon>
        <taxon>Bacillati</taxon>
        <taxon>Bacillota</taxon>
        <taxon>Bacilli</taxon>
        <taxon>Bacillales</taxon>
        <taxon>Listeriaceae</taxon>
        <taxon>Brochothrix</taxon>
    </lineage>
</organism>
<evidence type="ECO:0000313" key="2">
    <source>
        <dbReference type="EMBL" id="ATF25094.1"/>
    </source>
</evidence>
<dbReference type="RefSeq" id="WP_029092172.1">
    <property type="nucleotide sequence ID" value="NZ_CBCPHX010000008.1"/>
</dbReference>
<dbReference type="OrthoDB" id="5873920at2"/>
<dbReference type="AlphaFoldDB" id="A0A1D2L6H6"/>
<protein>
    <recommendedName>
        <fullName evidence="1">Knr4/Smi1-like domain-containing protein</fullName>
    </recommendedName>
</protein>
<accession>A0A1D2L6H6</accession>
<evidence type="ECO:0000313" key="3">
    <source>
        <dbReference type="EMBL" id="SPP28348.1"/>
    </source>
</evidence>
<reference evidence="3" key="2">
    <citation type="submission" date="2018-04" db="EMBL/GenBank/DDBJ databases">
        <authorList>
            <person name="Go L.Y."/>
            <person name="Mitchell J.A."/>
        </authorList>
    </citation>
    <scope>NUCLEOTIDE SEQUENCE</scope>
    <source>
        <strain evidence="3">BSAS1 3</strain>
    </source>
</reference>
<name>A0A1D2L6H6_BROTH</name>
<evidence type="ECO:0000313" key="5">
    <source>
        <dbReference type="Proteomes" id="UP000270190"/>
    </source>
</evidence>
<dbReference type="EMBL" id="CP023483">
    <property type="protein sequence ID" value="ATF25094.1"/>
    <property type="molecule type" value="Genomic_DNA"/>
</dbReference>
<evidence type="ECO:0000259" key="1">
    <source>
        <dbReference type="Pfam" id="PF09346"/>
    </source>
</evidence>
<dbReference type="EMBL" id="OUNC01000012">
    <property type="protein sequence ID" value="SPP28348.1"/>
    <property type="molecule type" value="Genomic_DNA"/>
</dbReference>